<evidence type="ECO:0000313" key="3">
    <source>
        <dbReference type="Proteomes" id="UP000578531"/>
    </source>
</evidence>
<reference evidence="2 3" key="1">
    <citation type="journal article" date="2020" name="Genomics">
        <title>Complete, high-quality genomes from long-read metagenomic sequencing of two wolf lichen thalli reveals enigmatic genome architecture.</title>
        <authorList>
            <person name="McKenzie S.K."/>
            <person name="Walston R.F."/>
            <person name="Allen J.L."/>
        </authorList>
    </citation>
    <scope>NUCLEOTIDE SEQUENCE [LARGE SCALE GENOMIC DNA]</scope>
    <source>
        <strain evidence="2">WasteWater2</strain>
    </source>
</reference>
<protein>
    <submittedName>
        <fullName evidence="2">Uncharacterized protein</fullName>
    </submittedName>
</protein>
<dbReference type="OrthoDB" id="270167at2759"/>
<evidence type="ECO:0000256" key="1">
    <source>
        <dbReference type="SAM" id="MobiDB-lite"/>
    </source>
</evidence>
<keyword evidence="3" id="KW-1185">Reference proteome</keyword>
<organism evidence="2 3">
    <name type="scientific">Letharia columbiana</name>
    <dbReference type="NCBI Taxonomy" id="112416"/>
    <lineage>
        <taxon>Eukaryota</taxon>
        <taxon>Fungi</taxon>
        <taxon>Dikarya</taxon>
        <taxon>Ascomycota</taxon>
        <taxon>Pezizomycotina</taxon>
        <taxon>Lecanoromycetes</taxon>
        <taxon>OSLEUM clade</taxon>
        <taxon>Lecanoromycetidae</taxon>
        <taxon>Lecanorales</taxon>
        <taxon>Lecanorineae</taxon>
        <taxon>Parmeliaceae</taxon>
        <taxon>Letharia</taxon>
    </lineage>
</organism>
<gene>
    <name evidence="2" type="ORF">HO173_005744</name>
</gene>
<proteinExistence type="predicted"/>
<name>A0A8H6FWK2_9LECA</name>
<dbReference type="RefSeq" id="XP_037165468.1">
    <property type="nucleotide sequence ID" value="XM_037307659.1"/>
</dbReference>
<dbReference type="Proteomes" id="UP000578531">
    <property type="component" value="Unassembled WGS sequence"/>
</dbReference>
<sequence>MSIKVYSDYDDVCVREHEQVINVLRIPSDVHCKPPRVFEVGLQAKRRMVNPSTKIYAEGGRVMENALWKALKTVDRETSGQFGLRKLAVEKFTFKLPQAQLDVGTVSATIDDEACAVDYVYRAGRKVIVGGEDTGNFVESSVSGVPESAQESPPMESYALRAKTRLGGITPGPRGTMTRASRAK</sequence>
<dbReference type="AlphaFoldDB" id="A0A8H6FWK2"/>
<dbReference type="EMBL" id="JACCJC010000021">
    <property type="protein sequence ID" value="KAF6236116.1"/>
    <property type="molecule type" value="Genomic_DNA"/>
</dbReference>
<comment type="caution">
    <text evidence="2">The sequence shown here is derived from an EMBL/GenBank/DDBJ whole genome shotgun (WGS) entry which is preliminary data.</text>
</comment>
<evidence type="ECO:0000313" key="2">
    <source>
        <dbReference type="EMBL" id="KAF6236116.1"/>
    </source>
</evidence>
<dbReference type="GeneID" id="59287406"/>
<accession>A0A8H6FWK2</accession>
<feature type="region of interest" description="Disordered" evidence="1">
    <location>
        <begin position="164"/>
        <end position="184"/>
    </location>
</feature>